<name>A0ACC2V2N8_9TREE</name>
<reference evidence="1" key="1">
    <citation type="submission" date="2023-04" db="EMBL/GenBank/DDBJ databases">
        <title>Draft Genome sequencing of Naganishia species isolated from polar environments using Oxford Nanopore Technology.</title>
        <authorList>
            <person name="Leo P."/>
            <person name="Venkateswaran K."/>
        </authorList>
    </citation>
    <scope>NUCLEOTIDE SEQUENCE</scope>
    <source>
        <strain evidence="1">MNA-CCFEE 5423</strain>
    </source>
</reference>
<evidence type="ECO:0000313" key="2">
    <source>
        <dbReference type="Proteomes" id="UP001227268"/>
    </source>
</evidence>
<keyword evidence="2" id="KW-1185">Reference proteome</keyword>
<gene>
    <name evidence="1" type="ORF">QFC21_006410</name>
</gene>
<dbReference type="EMBL" id="JASBWT010000031">
    <property type="protein sequence ID" value="KAJ9093380.1"/>
    <property type="molecule type" value="Genomic_DNA"/>
</dbReference>
<dbReference type="Proteomes" id="UP001227268">
    <property type="component" value="Unassembled WGS sequence"/>
</dbReference>
<proteinExistence type="predicted"/>
<comment type="caution">
    <text evidence="1">The sequence shown here is derived from an EMBL/GenBank/DDBJ whole genome shotgun (WGS) entry which is preliminary data.</text>
</comment>
<evidence type="ECO:0000313" key="1">
    <source>
        <dbReference type="EMBL" id="KAJ9093380.1"/>
    </source>
</evidence>
<accession>A0ACC2V2N8</accession>
<protein>
    <submittedName>
        <fullName evidence="1">Uncharacterized protein</fullName>
    </submittedName>
</protein>
<sequence>MAAALSASSLFAIFVPLSEATGLTLDQLNSGTGYSYFPIGFGPLLLQPVALAFGKRPVYVCTAFIMAGVVLWTPYATTYGQWIANRLLFGFFGSPSFAMVEVSISDVYFLHERGLPMGAYILFLYLGATLAPLLGGFIYAGMTWQAVLYFNGGFNGLVAIFCFFFLEETNFERPDSELATIVEPQSTREAYLELQHHDVSSLDEKKDLEHDSVPSHQAQVVDPSFALRHEIETQDAETVKMTKPWLTFGKASPYARAVLLRGCLVPLSLLALPLIWWIGLMYGIYQIWFNNFSTTAVGLAYISPSLGILPGAIFGGWVTDWHSIRLAKKANGIFEPEMRCQLLWLPSVTTPIGLLMMGLGPHYEAHWVVFVLGMGIVNVGGPFATMIILNYAFDCYHGMTPPSNYKAQSINHQSAPYIIASMVIAMSMAFGYGYAVTPWILGLGFKNFGITTAAVATAFNLSSIFIVKYGKWLRKRGQGYYQKMVAL</sequence>
<organism evidence="1 2">
    <name type="scientific">Naganishia friedmannii</name>
    <dbReference type="NCBI Taxonomy" id="89922"/>
    <lineage>
        <taxon>Eukaryota</taxon>
        <taxon>Fungi</taxon>
        <taxon>Dikarya</taxon>
        <taxon>Basidiomycota</taxon>
        <taxon>Agaricomycotina</taxon>
        <taxon>Tremellomycetes</taxon>
        <taxon>Filobasidiales</taxon>
        <taxon>Filobasidiaceae</taxon>
        <taxon>Naganishia</taxon>
    </lineage>
</organism>